<dbReference type="Gene3D" id="1.10.630.10">
    <property type="entry name" value="Cytochrome P450"/>
    <property type="match status" value="1"/>
</dbReference>
<comment type="similarity">
    <text evidence="2 7">Belongs to the cytochrome P450 family.</text>
</comment>
<dbReference type="PANTHER" id="PTHR24305:SF96">
    <property type="entry name" value="CYTOCHROME P450 MONOOXYGENASE STCB-RELATED"/>
    <property type="match status" value="1"/>
</dbReference>
<evidence type="ECO:0000313" key="9">
    <source>
        <dbReference type="Proteomes" id="UP001324427"/>
    </source>
</evidence>
<name>A0AAV9JKQ4_9PEZI</name>
<evidence type="ECO:0000313" key="8">
    <source>
        <dbReference type="EMBL" id="KAK4545859.1"/>
    </source>
</evidence>
<accession>A0AAV9JKQ4</accession>
<keyword evidence="5 6" id="KW-0408">Iron</keyword>
<keyword evidence="7" id="KW-0503">Monooxygenase</keyword>
<dbReference type="InterPro" id="IPR001128">
    <property type="entry name" value="Cyt_P450"/>
</dbReference>
<evidence type="ECO:0000256" key="4">
    <source>
        <dbReference type="ARBA" id="ARBA00023002"/>
    </source>
</evidence>
<evidence type="ECO:0000256" key="6">
    <source>
        <dbReference type="PIRSR" id="PIRSR602401-1"/>
    </source>
</evidence>
<keyword evidence="4 7" id="KW-0560">Oxidoreductase</keyword>
<dbReference type="PRINTS" id="PR00385">
    <property type="entry name" value="P450"/>
</dbReference>
<evidence type="ECO:0000256" key="7">
    <source>
        <dbReference type="RuleBase" id="RU000461"/>
    </source>
</evidence>
<dbReference type="Pfam" id="PF00067">
    <property type="entry name" value="p450"/>
    <property type="match status" value="1"/>
</dbReference>
<evidence type="ECO:0008006" key="10">
    <source>
        <dbReference type="Google" id="ProtNLM"/>
    </source>
</evidence>
<proteinExistence type="inferred from homology"/>
<organism evidence="8 9">
    <name type="scientific">Oleoguttula mirabilis</name>
    <dbReference type="NCBI Taxonomy" id="1507867"/>
    <lineage>
        <taxon>Eukaryota</taxon>
        <taxon>Fungi</taxon>
        <taxon>Dikarya</taxon>
        <taxon>Ascomycota</taxon>
        <taxon>Pezizomycotina</taxon>
        <taxon>Dothideomycetes</taxon>
        <taxon>Dothideomycetidae</taxon>
        <taxon>Mycosphaerellales</taxon>
        <taxon>Teratosphaeriaceae</taxon>
        <taxon>Oleoguttula</taxon>
    </lineage>
</organism>
<reference evidence="8 9" key="1">
    <citation type="submission" date="2021-11" db="EMBL/GenBank/DDBJ databases">
        <title>Black yeast isolated from Biological Soil Crust.</title>
        <authorList>
            <person name="Kurbessoian T."/>
        </authorList>
    </citation>
    <scope>NUCLEOTIDE SEQUENCE [LARGE SCALE GENOMIC DNA]</scope>
    <source>
        <strain evidence="8 9">CCFEE 5522</strain>
    </source>
</reference>
<dbReference type="GO" id="GO:0004497">
    <property type="term" value="F:monooxygenase activity"/>
    <property type="evidence" value="ECO:0007669"/>
    <property type="project" value="UniProtKB-KW"/>
</dbReference>
<evidence type="ECO:0000256" key="5">
    <source>
        <dbReference type="ARBA" id="ARBA00023004"/>
    </source>
</evidence>
<sequence length="274" mass="30111">MPIAREIGRRLPFRAAQELFGGNDFLNDYGQVAVDNMKAQQGGKNIFANMMAEAEKGEQLDDLDVKLEATALIVAGTDTTAISLTYLVWAVLSQSSLQKELEQEVAALPDGYRDADLERLPLLQAVIEESLRLYGAAPGMLPRAVPPGGVDLGGYYLPQATTATTQSYSLHRDPNSFPDPDEFIPARWLPSTSKDDKYRISEAAKAVFSPFGAGSRTCAGIHLAYIELRLATAEFFRRMSGVSLAPSATRECMEQENYFLIAPRGHKCEITMKR</sequence>
<keyword evidence="6 7" id="KW-0349">Heme</keyword>
<dbReference type="InterPro" id="IPR036396">
    <property type="entry name" value="Cyt_P450_sf"/>
</dbReference>
<comment type="cofactor">
    <cofactor evidence="1 6">
        <name>heme</name>
        <dbReference type="ChEBI" id="CHEBI:30413"/>
    </cofactor>
</comment>
<dbReference type="PANTHER" id="PTHR24305">
    <property type="entry name" value="CYTOCHROME P450"/>
    <property type="match status" value="1"/>
</dbReference>
<feature type="binding site" description="axial binding residue" evidence="6">
    <location>
        <position position="218"/>
    </location>
    <ligand>
        <name>heme</name>
        <dbReference type="ChEBI" id="CHEBI:30413"/>
    </ligand>
    <ligandPart>
        <name>Fe</name>
        <dbReference type="ChEBI" id="CHEBI:18248"/>
    </ligandPart>
</feature>
<evidence type="ECO:0000256" key="1">
    <source>
        <dbReference type="ARBA" id="ARBA00001971"/>
    </source>
</evidence>
<keyword evidence="3 6" id="KW-0479">Metal-binding</keyword>
<dbReference type="EMBL" id="JAVFHQ010000017">
    <property type="protein sequence ID" value="KAK4545859.1"/>
    <property type="molecule type" value="Genomic_DNA"/>
</dbReference>
<dbReference type="GO" id="GO:0016705">
    <property type="term" value="F:oxidoreductase activity, acting on paired donors, with incorporation or reduction of molecular oxygen"/>
    <property type="evidence" value="ECO:0007669"/>
    <property type="project" value="InterPro"/>
</dbReference>
<dbReference type="SUPFAM" id="SSF48264">
    <property type="entry name" value="Cytochrome P450"/>
    <property type="match status" value="1"/>
</dbReference>
<comment type="caution">
    <text evidence="8">The sequence shown here is derived from an EMBL/GenBank/DDBJ whole genome shotgun (WGS) entry which is preliminary data.</text>
</comment>
<protein>
    <recommendedName>
        <fullName evidence="10">Cytochrome P450</fullName>
    </recommendedName>
</protein>
<dbReference type="InterPro" id="IPR017972">
    <property type="entry name" value="Cyt_P450_CS"/>
</dbReference>
<dbReference type="PRINTS" id="PR00463">
    <property type="entry name" value="EP450I"/>
</dbReference>
<dbReference type="InterPro" id="IPR002401">
    <property type="entry name" value="Cyt_P450_E_grp-I"/>
</dbReference>
<dbReference type="Proteomes" id="UP001324427">
    <property type="component" value="Unassembled WGS sequence"/>
</dbReference>
<gene>
    <name evidence="8" type="ORF">LTR36_002423</name>
</gene>
<keyword evidence="9" id="KW-1185">Reference proteome</keyword>
<dbReference type="InterPro" id="IPR050121">
    <property type="entry name" value="Cytochrome_P450_monoxygenase"/>
</dbReference>
<dbReference type="AlphaFoldDB" id="A0AAV9JKQ4"/>
<evidence type="ECO:0000256" key="3">
    <source>
        <dbReference type="ARBA" id="ARBA00022723"/>
    </source>
</evidence>
<dbReference type="PROSITE" id="PS00086">
    <property type="entry name" value="CYTOCHROME_P450"/>
    <property type="match status" value="1"/>
</dbReference>
<dbReference type="GO" id="GO:0020037">
    <property type="term" value="F:heme binding"/>
    <property type="evidence" value="ECO:0007669"/>
    <property type="project" value="InterPro"/>
</dbReference>
<dbReference type="GO" id="GO:0005506">
    <property type="term" value="F:iron ion binding"/>
    <property type="evidence" value="ECO:0007669"/>
    <property type="project" value="InterPro"/>
</dbReference>
<evidence type="ECO:0000256" key="2">
    <source>
        <dbReference type="ARBA" id="ARBA00010617"/>
    </source>
</evidence>